<keyword evidence="7" id="KW-1185">Reference proteome</keyword>
<feature type="transmembrane region" description="Helical" evidence="5">
    <location>
        <begin position="64"/>
        <end position="87"/>
    </location>
</feature>
<keyword evidence="4 5" id="KW-0472">Membrane</keyword>
<comment type="subcellular location">
    <subcellularLocation>
        <location evidence="1">Membrane</location>
        <topology evidence="1">Multi-pass membrane protein</topology>
    </subcellularLocation>
</comment>
<comment type="similarity">
    <text evidence="5">Belongs to the BI1 family.</text>
</comment>
<feature type="transmembrane region" description="Helical" evidence="5">
    <location>
        <begin position="94"/>
        <end position="114"/>
    </location>
</feature>
<feature type="transmembrane region" description="Helical" evidence="5">
    <location>
        <begin position="31"/>
        <end position="52"/>
    </location>
</feature>
<dbReference type="Proteomes" id="UP000008792">
    <property type="component" value="Unassembled WGS sequence"/>
</dbReference>
<feature type="transmembrane region" description="Helical" evidence="5">
    <location>
        <begin position="120"/>
        <end position="141"/>
    </location>
</feature>
<dbReference type="SMR" id="A0A0Q9WMK2"/>
<evidence type="ECO:0000256" key="2">
    <source>
        <dbReference type="ARBA" id="ARBA00022692"/>
    </source>
</evidence>
<sequence>MPFLRRSPSEDLTYGTDWDDDHTRRHFISKVCSIVALQMAVTTIITAIFLFVESANDLLMENSYIKWIALAGTLLTSLILICCNSVARKVPINYILLFLFTGFMALGVSCMSIYYTTRLILYAIGITLAICIALSLFAIFAPCDFTGWGPYLCVLSIVLVLMGLLAFFIRNRILSLVYCSLGLIIFSLYLVYDIQLMVGGRRNEFSEDDYIIAALGLVDA</sequence>
<evidence type="ECO:0000256" key="4">
    <source>
        <dbReference type="ARBA" id="ARBA00023136"/>
    </source>
</evidence>
<evidence type="ECO:0000313" key="6">
    <source>
        <dbReference type="EMBL" id="KRF81584.1"/>
    </source>
</evidence>
<dbReference type="EMBL" id="CH940649">
    <property type="protein sequence ID" value="KRF81584.1"/>
    <property type="molecule type" value="Genomic_DNA"/>
</dbReference>
<dbReference type="AlphaFoldDB" id="A0A0Q9WMK2"/>
<evidence type="ECO:0000256" key="5">
    <source>
        <dbReference type="RuleBase" id="RU004379"/>
    </source>
</evidence>
<keyword evidence="2 5" id="KW-0812">Transmembrane</keyword>
<feature type="transmembrane region" description="Helical" evidence="5">
    <location>
        <begin position="148"/>
        <end position="169"/>
    </location>
</feature>
<dbReference type="InterPro" id="IPR006214">
    <property type="entry name" value="Bax_inhibitor_1-related"/>
</dbReference>
<feature type="transmembrane region" description="Helical" evidence="5">
    <location>
        <begin position="175"/>
        <end position="192"/>
    </location>
</feature>
<protein>
    <submittedName>
        <fullName evidence="6">Uncharacterized protein, isoform B</fullName>
    </submittedName>
</protein>
<dbReference type="GO" id="GO:0016020">
    <property type="term" value="C:membrane"/>
    <property type="evidence" value="ECO:0007669"/>
    <property type="project" value="UniProtKB-SubCell"/>
</dbReference>
<name>A0A0Q9WMK2_DROVI</name>
<dbReference type="OrthoDB" id="7933078at2759"/>
<reference evidence="6 7" key="1">
    <citation type="journal article" date="2007" name="Nature">
        <title>Evolution of genes and genomes on the Drosophila phylogeny.</title>
        <authorList>
            <consortium name="Drosophila 12 Genomes Consortium"/>
            <person name="Clark A.G."/>
            <person name="Eisen M.B."/>
            <person name="Smith D.R."/>
            <person name="Bergman C.M."/>
            <person name="Oliver B."/>
            <person name="Markow T.A."/>
            <person name="Kaufman T.C."/>
            <person name="Kellis M."/>
            <person name="Gelbart W."/>
            <person name="Iyer V.N."/>
            <person name="Pollard D.A."/>
            <person name="Sackton T.B."/>
            <person name="Larracuente A.M."/>
            <person name="Singh N.D."/>
            <person name="Abad J.P."/>
            <person name="Abt D.N."/>
            <person name="Adryan B."/>
            <person name="Aguade M."/>
            <person name="Akashi H."/>
            <person name="Anderson W.W."/>
            <person name="Aquadro C.F."/>
            <person name="Ardell D.H."/>
            <person name="Arguello R."/>
            <person name="Artieri C.G."/>
            <person name="Barbash D.A."/>
            <person name="Barker D."/>
            <person name="Barsanti P."/>
            <person name="Batterham P."/>
            <person name="Batzoglou S."/>
            <person name="Begun D."/>
            <person name="Bhutkar A."/>
            <person name="Blanco E."/>
            <person name="Bosak S.A."/>
            <person name="Bradley R.K."/>
            <person name="Brand A.D."/>
            <person name="Brent M.R."/>
            <person name="Brooks A.N."/>
            <person name="Brown R.H."/>
            <person name="Butlin R.K."/>
            <person name="Caggese C."/>
            <person name="Calvi B.R."/>
            <person name="Bernardo de Carvalho A."/>
            <person name="Caspi A."/>
            <person name="Castrezana S."/>
            <person name="Celniker S.E."/>
            <person name="Chang J.L."/>
            <person name="Chapple C."/>
            <person name="Chatterji S."/>
            <person name="Chinwalla A."/>
            <person name="Civetta A."/>
            <person name="Clifton S.W."/>
            <person name="Comeron J.M."/>
            <person name="Costello J.C."/>
            <person name="Coyne J.A."/>
            <person name="Daub J."/>
            <person name="David R.G."/>
            <person name="Delcher A.L."/>
            <person name="Delehaunty K."/>
            <person name="Do C.B."/>
            <person name="Ebling H."/>
            <person name="Edwards K."/>
            <person name="Eickbush T."/>
            <person name="Evans J.D."/>
            <person name="Filipski A."/>
            <person name="Findeiss S."/>
            <person name="Freyhult E."/>
            <person name="Fulton L."/>
            <person name="Fulton R."/>
            <person name="Garcia A.C."/>
            <person name="Gardiner A."/>
            <person name="Garfield D.A."/>
            <person name="Garvin B.E."/>
            <person name="Gibson G."/>
            <person name="Gilbert D."/>
            <person name="Gnerre S."/>
            <person name="Godfrey J."/>
            <person name="Good R."/>
            <person name="Gotea V."/>
            <person name="Gravely B."/>
            <person name="Greenberg A.J."/>
            <person name="Griffiths-Jones S."/>
            <person name="Gross S."/>
            <person name="Guigo R."/>
            <person name="Gustafson E.A."/>
            <person name="Haerty W."/>
            <person name="Hahn M.W."/>
            <person name="Halligan D.L."/>
            <person name="Halpern A.L."/>
            <person name="Halter G.M."/>
            <person name="Han M.V."/>
            <person name="Heger A."/>
            <person name="Hillier L."/>
            <person name="Hinrichs A.S."/>
            <person name="Holmes I."/>
            <person name="Hoskins R.A."/>
            <person name="Hubisz M.J."/>
            <person name="Hultmark D."/>
            <person name="Huntley M.A."/>
            <person name="Jaffe D.B."/>
            <person name="Jagadeeshan S."/>
            <person name="Jeck W.R."/>
            <person name="Johnson J."/>
            <person name="Jones C.D."/>
            <person name="Jordan W.C."/>
            <person name="Karpen G.H."/>
            <person name="Kataoka E."/>
            <person name="Keightley P.D."/>
            <person name="Kheradpour P."/>
            <person name="Kirkness E.F."/>
            <person name="Koerich L.B."/>
            <person name="Kristiansen K."/>
            <person name="Kudrna D."/>
            <person name="Kulathinal R.J."/>
            <person name="Kumar S."/>
            <person name="Kwok R."/>
            <person name="Lander E."/>
            <person name="Langley C.H."/>
            <person name="Lapoint R."/>
            <person name="Lazzaro B.P."/>
            <person name="Lee S.J."/>
            <person name="Levesque L."/>
            <person name="Li R."/>
            <person name="Lin C.F."/>
            <person name="Lin M.F."/>
            <person name="Lindblad-Toh K."/>
            <person name="Llopart A."/>
            <person name="Long M."/>
            <person name="Low L."/>
            <person name="Lozovsky E."/>
            <person name="Lu J."/>
            <person name="Luo M."/>
            <person name="Machado C.A."/>
            <person name="Makalowski W."/>
            <person name="Marzo M."/>
            <person name="Matsuda M."/>
            <person name="Matzkin L."/>
            <person name="McAllister B."/>
            <person name="McBride C.S."/>
            <person name="McKernan B."/>
            <person name="McKernan K."/>
            <person name="Mendez-Lago M."/>
            <person name="Minx P."/>
            <person name="Mollenhauer M.U."/>
            <person name="Montooth K."/>
            <person name="Mount S.M."/>
            <person name="Mu X."/>
            <person name="Myers E."/>
            <person name="Negre B."/>
            <person name="Newfeld S."/>
            <person name="Nielsen R."/>
            <person name="Noor M.A."/>
            <person name="O'Grady P."/>
            <person name="Pachter L."/>
            <person name="Papaceit M."/>
            <person name="Parisi M.J."/>
            <person name="Parisi M."/>
            <person name="Parts L."/>
            <person name="Pedersen J.S."/>
            <person name="Pesole G."/>
            <person name="Phillippy A.M."/>
            <person name="Ponting C.P."/>
            <person name="Pop M."/>
            <person name="Porcelli D."/>
            <person name="Powell J.R."/>
            <person name="Prohaska S."/>
            <person name="Pruitt K."/>
            <person name="Puig M."/>
            <person name="Quesneville H."/>
            <person name="Ram K.R."/>
            <person name="Rand D."/>
            <person name="Rasmussen M.D."/>
            <person name="Reed L.K."/>
            <person name="Reenan R."/>
            <person name="Reily A."/>
            <person name="Remington K.A."/>
            <person name="Rieger T.T."/>
            <person name="Ritchie M.G."/>
            <person name="Robin C."/>
            <person name="Rogers Y.H."/>
            <person name="Rohde C."/>
            <person name="Rozas J."/>
            <person name="Rubenfield M.J."/>
            <person name="Ruiz A."/>
            <person name="Russo S."/>
            <person name="Salzberg S.L."/>
            <person name="Sanchez-Gracia A."/>
            <person name="Saranga D.J."/>
            <person name="Sato H."/>
            <person name="Schaeffer S.W."/>
            <person name="Schatz M.C."/>
            <person name="Schlenke T."/>
            <person name="Schwartz R."/>
            <person name="Segarra C."/>
            <person name="Singh R.S."/>
            <person name="Sirot L."/>
            <person name="Sirota M."/>
            <person name="Sisneros N.B."/>
            <person name="Smith C.D."/>
            <person name="Smith T.F."/>
            <person name="Spieth J."/>
            <person name="Stage D.E."/>
            <person name="Stark A."/>
            <person name="Stephan W."/>
            <person name="Strausberg R.L."/>
            <person name="Strempel S."/>
            <person name="Sturgill D."/>
            <person name="Sutton G."/>
            <person name="Sutton G.G."/>
            <person name="Tao W."/>
            <person name="Teichmann S."/>
            <person name="Tobari Y.N."/>
            <person name="Tomimura Y."/>
            <person name="Tsolas J.M."/>
            <person name="Valente V.L."/>
            <person name="Venter E."/>
            <person name="Venter J.C."/>
            <person name="Vicario S."/>
            <person name="Vieira F.G."/>
            <person name="Vilella A.J."/>
            <person name="Villasante A."/>
            <person name="Walenz B."/>
            <person name="Wang J."/>
            <person name="Wasserman M."/>
            <person name="Watts T."/>
            <person name="Wilson D."/>
            <person name="Wilson R.K."/>
            <person name="Wing R.A."/>
            <person name="Wolfner M.F."/>
            <person name="Wong A."/>
            <person name="Wong G.K."/>
            <person name="Wu C.I."/>
            <person name="Wu G."/>
            <person name="Yamamoto D."/>
            <person name="Yang H.P."/>
            <person name="Yang S.P."/>
            <person name="Yorke J.A."/>
            <person name="Yoshida K."/>
            <person name="Zdobnov E."/>
            <person name="Zhang P."/>
            <person name="Zhang Y."/>
            <person name="Zimin A.V."/>
            <person name="Baldwin J."/>
            <person name="Abdouelleil A."/>
            <person name="Abdulkadir J."/>
            <person name="Abebe A."/>
            <person name="Abera B."/>
            <person name="Abreu J."/>
            <person name="Acer S.C."/>
            <person name="Aftuck L."/>
            <person name="Alexander A."/>
            <person name="An P."/>
            <person name="Anderson E."/>
            <person name="Anderson S."/>
            <person name="Arachi H."/>
            <person name="Azer M."/>
            <person name="Bachantsang P."/>
            <person name="Barry A."/>
            <person name="Bayul T."/>
            <person name="Berlin A."/>
            <person name="Bessette D."/>
            <person name="Bloom T."/>
            <person name="Blye J."/>
            <person name="Boguslavskiy L."/>
            <person name="Bonnet C."/>
            <person name="Boukhgalter B."/>
            <person name="Bourzgui I."/>
            <person name="Brown A."/>
            <person name="Cahill P."/>
            <person name="Channer S."/>
            <person name="Cheshatsang Y."/>
            <person name="Chuda L."/>
            <person name="Citroen M."/>
            <person name="Collymore A."/>
            <person name="Cooke P."/>
            <person name="Costello M."/>
            <person name="D'Aco K."/>
            <person name="Daza R."/>
            <person name="De Haan G."/>
            <person name="DeGray S."/>
            <person name="DeMaso C."/>
            <person name="Dhargay N."/>
            <person name="Dooley K."/>
            <person name="Dooley E."/>
            <person name="Doricent M."/>
            <person name="Dorje P."/>
            <person name="Dorjee K."/>
            <person name="Dupes A."/>
            <person name="Elong R."/>
            <person name="Falk J."/>
            <person name="Farina A."/>
            <person name="Faro S."/>
            <person name="Ferguson D."/>
            <person name="Fisher S."/>
            <person name="Foley C.D."/>
            <person name="Franke A."/>
            <person name="Friedrich D."/>
            <person name="Gadbois L."/>
            <person name="Gearin G."/>
            <person name="Gearin C.R."/>
            <person name="Giannoukos G."/>
            <person name="Goode T."/>
            <person name="Graham J."/>
            <person name="Grandbois E."/>
            <person name="Grewal S."/>
            <person name="Gyaltsen K."/>
            <person name="Hafez N."/>
            <person name="Hagos B."/>
            <person name="Hall J."/>
            <person name="Henson C."/>
            <person name="Hollinger A."/>
            <person name="Honan T."/>
            <person name="Huard M.D."/>
            <person name="Hughes L."/>
            <person name="Hurhula B."/>
            <person name="Husby M.E."/>
            <person name="Kamat A."/>
            <person name="Kanga B."/>
            <person name="Kashin S."/>
            <person name="Khazanovich D."/>
            <person name="Kisner P."/>
            <person name="Lance K."/>
            <person name="Lara M."/>
            <person name="Lee W."/>
            <person name="Lennon N."/>
            <person name="Letendre F."/>
            <person name="LeVine R."/>
            <person name="Lipovsky A."/>
            <person name="Liu X."/>
            <person name="Liu J."/>
            <person name="Liu S."/>
            <person name="Lokyitsang T."/>
            <person name="Lokyitsang Y."/>
            <person name="Lubonja R."/>
            <person name="Lui A."/>
            <person name="MacDonald P."/>
            <person name="Magnisalis V."/>
            <person name="Maru K."/>
            <person name="Matthews C."/>
            <person name="McCusker W."/>
            <person name="McDonough S."/>
            <person name="Mehta T."/>
            <person name="Meldrim J."/>
            <person name="Meneus L."/>
            <person name="Mihai O."/>
            <person name="Mihalev A."/>
            <person name="Mihova T."/>
            <person name="Mittelman R."/>
            <person name="Mlenga V."/>
            <person name="Montmayeur A."/>
            <person name="Mulrain L."/>
            <person name="Navidi A."/>
            <person name="Naylor J."/>
            <person name="Negash T."/>
            <person name="Nguyen T."/>
            <person name="Nguyen N."/>
            <person name="Nicol R."/>
            <person name="Norbu C."/>
            <person name="Norbu N."/>
            <person name="Novod N."/>
            <person name="O'Neill B."/>
            <person name="Osman S."/>
            <person name="Markiewicz E."/>
            <person name="Oyono O.L."/>
            <person name="Patti C."/>
            <person name="Phunkhang P."/>
            <person name="Pierre F."/>
            <person name="Priest M."/>
            <person name="Raghuraman S."/>
            <person name="Rege F."/>
            <person name="Reyes R."/>
            <person name="Rise C."/>
            <person name="Rogov P."/>
            <person name="Ross K."/>
            <person name="Ryan E."/>
            <person name="Settipalli S."/>
            <person name="Shea T."/>
            <person name="Sherpa N."/>
            <person name="Shi L."/>
            <person name="Shih D."/>
            <person name="Sparrow T."/>
            <person name="Spaulding J."/>
            <person name="Stalker J."/>
            <person name="Stange-Thomann N."/>
            <person name="Stavropoulos S."/>
            <person name="Stone C."/>
            <person name="Strader C."/>
            <person name="Tesfaye S."/>
            <person name="Thomson T."/>
            <person name="Thoulutsang Y."/>
            <person name="Thoulutsang D."/>
            <person name="Topham K."/>
            <person name="Topping I."/>
            <person name="Tsamla T."/>
            <person name="Vassiliev H."/>
            <person name="Vo A."/>
            <person name="Wangchuk T."/>
            <person name="Wangdi T."/>
            <person name="Weiand M."/>
            <person name="Wilkinson J."/>
            <person name="Wilson A."/>
            <person name="Yadav S."/>
            <person name="Young G."/>
            <person name="Yu Q."/>
            <person name="Zembek L."/>
            <person name="Zhong D."/>
            <person name="Zimmer A."/>
            <person name="Zwirko Z."/>
            <person name="Jaffe D.B."/>
            <person name="Alvarez P."/>
            <person name="Brockman W."/>
            <person name="Butler J."/>
            <person name="Chin C."/>
            <person name="Gnerre S."/>
            <person name="Grabherr M."/>
            <person name="Kleber M."/>
            <person name="Mauceli E."/>
            <person name="MacCallum I."/>
        </authorList>
    </citation>
    <scope>NUCLEOTIDE SEQUENCE [LARGE SCALE GENOMIC DNA]</scope>
    <source>
        <strain evidence="7">Tucson 15010-1051.87</strain>
    </source>
</reference>
<keyword evidence="3 5" id="KW-1133">Transmembrane helix</keyword>
<dbReference type="PANTHER" id="PTHR23291:SF47">
    <property type="entry name" value="TRANSMEMBRANE BAX INHIBITOR MOTIF CONTAINING 7"/>
    <property type="match status" value="1"/>
</dbReference>
<proteinExistence type="inferred from homology"/>
<gene>
    <name evidence="6" type="primary">Dvir\GJ22864</name>
    <name evidence="6" type="ORF">Dvir_GJ22864</name>
</gene>
<dbReference type="Pfam" id="PF01027">
    <property type="entry name" value="Bax1-I"/>
    <property type="match status" value="1"/>
</dbReference>
<accession>A0A0Q9WMK2</accession>
<evidence type="ECO:0000256" key="3">
    <source>
        <dbReference type="ARBA" id="ARBA00022989"/>
    </source>
</evidence>
<evidence type="ECO:0000256" key="1">
    <source>
        <dbReference type="ARBA" id="ARBA00004141"/>
    </source>
</evidence>
<evidence type="ECO:0000313" key="7">
    <source>
        <dbReference type="Proteomes" id="UP000008792"/>
    </source>
</evidence>
<organism evidence="6 7">
    <name type="scientific">Drosophila virilis</name>
    <name type="common">Fruit fly</name>
    <dbReference type="NCBI Taxonomy" id="7244"/>
    <lineage>
        <taxon>Eukaryota</taxon>
        <taxon>Metazoa</taxon>
        <taxon>Ecdysozoa</taxon>
        <taxon>Arthropoda</taxon>
        <taxon>Hexapoda</taxon>
        <taxon>Insecta</taxon>
        <taxon>Pterygota</taxon>
        <taxon>Neoptera</taxon>
        <taxon>Endopterygota</taxon>
        <taxon>Diptera</taxon>
        <taxon>Brachycera</taxon>
        <taxon>Muscomorpha</taxon>
        <taxon>Ephydroidea</taxon>
        <taxon>Drosophilidae</taxon>
        <taxon>Drosophila</taxon>
    </lineage>
</organism>
<dbReference type="PANTHER" id="PTHR23291">
    <property type="entry name" value="BAX INHIBITOR-RELATED"/>
    <property type="match status" value="1"/>
</dbReference>